<organism evidence="1 2">
    <name type="scientific">Scutellospora calospora</name>
    <dbReference type="NCBI Taxonomy" id="85575"/>
    <lineage>
        <taxon>Eukaryota</taxon>
        <taxon>Fungi</taxon>
        <taxon>Fungi incertae sedis</taxon>
        <taxon>Mucoromycota</taxon>
        <taxon>Glomeromycotina</taxon>
        <taxon>Glomeromycetes</taxon>
        <taxon>Diversisporales</taxon>
        <taxon>Gigasporaceae</taxon>
        <taxon>Scutellospora</taxon>
    </lineage>
</organism>
<evidence type="ECO:0000313" key="2">
    <source>
        <dbReference type="Proteomes" id="UP000789860"/>
    </source>
</evidence>
<feature type="non-terminal residue" evidence="1">
    <location>
        <position position="1"/>
    </location>
</feature>
<evidence type="ECO:0000313" key="1">
    <source>
        <dbReference type="EMBL" id="CAG8674155.1"/>
    </source>
</evidence>
<reference evidence="1" key="1">
    <citation type="submission" date="2021-06" db="EMBL/GenBank/DDBJ databases">
        <authorList>
            <person name="Kallberg Y."/>
            <person name="Tangrot J."/>
            <person name="Rosling A."/>
        </authorList>
    </citation>
    <scope>NUCLEOTIDE SEQUENCE</scope>
    <source>
        <strain evidence="1">AU212A</strain>
    </source>
</reference>
<comment type="caution">
    <text evidence="1">The sequence shown here is derived from an EMBL/GenBank/DDBJ whole genome shotgun (WGS) entry which is preliminary data.</text>
</comment>
<name>A0ACA9NTM3_9GLOM</name>
<sequence length="71" mass="8181">KWCGVSFQVSWLLREYNLYTYPKNKVSNGRANRTPTTLITLNAASVKVLSQCQFPRPTLKREVESLDFKST</sequence>
<protein>
    <submittedName>
        <fullName evidence="1">9028_t:CDS:1</fullName>
    </submittedName>
</protein>
<accession>A0ACA9NTM3</accession>
<dbReference type="EMBL" id="CAJVPM010029675">
    <property type="protein sequence ID" value="CAG8674155.1"/>
    <property type="molecule type" value="Genomic_DNA"/>
</dbReference>
<gene>
    <name evidence="1" type="ORF">SCALOS_LOCUS9487</name>
</gene>
<keyword evidence="2" id="KW-1185">Reference proteome</keyword>
<dbReference type="Proteomes" id="UP000789860">
    <property type="component" value="Unassembled WGS sequence"/>
</dbReference>
<proteinExistence type="predicted"/>